<feature type="compositionally biased region" description="Basic residues" evidence="1">
    <location>
        <begin position="105"/>
        <end position="122"/>
    </location>
</feature>
<proteinExistence type="predicted"/>
<dbReference type="Proteomes" id="UP001497457">
    <property type="component" value="Chromosome 3rd"/>
</dbReference>
<organism evidence="2 3">
    <name type="scientific">Urochloa decumbens</name>
    <dbReference type="NCBI Taxonomy" id="240449"/>
    <lineage>
        <taxon>Eukaryota</taxon>
        <taxon>Viridiplantae</taxon>
        <taxon>Streptophyta</taxon>
        <taxon>Embryophyta</taxon>
        <taxon>Tracheophyta</taxon>
        <taxon>Spermatophyta</taxon>
        <taxon>Magnoliopsida</taxon>
        <taxon>Liliopsida</taxon>
        <taxon>Poales</taxon>
        <taxon>Poaceae</taxon>
        <taxon>PACMAD clade</taxon>
        <taxon>Panicoideae</taxon>
        <taxon>Panicodae</taxon>
        <taxon>Paniceae</taxon>
        <taxon>Melinidinae</taxon>
        <taxon>Urochloa</taxon>
    </lineage>
</organism>
<gene>
    <name evidence="2" type="ORF">URODEC1_LOCUS77191</name>
</gene>
<name>A0ABC9CPL6_9POAL</name>
<sequence length="122" mass="13703">MVKAQVAARFTMEVAPRLVVSTTRRRTAPVRSLDPIAEDDREQLAYWSEYHQQLQLQADDDDAAVTTANSSSFAAAWTKTKRAPPPQCMRDLGNGKHLPDGQGQRGRRASIRKLQGHHRRVV</sequence>
<evidence type="ECO:0000256" key="1">
    <source>
        <dbReference type="SAM" id="MobiDB-lite"/>
    </source>
</evidence>
<evidence type="ECO:0000313" key="2">
    <source>
        <dbReference type="EMBL" id="CAL5023852.1"/>
    </source>
</evidence>
<protein>
    <submittedName>
        <fullName evidence="2">Uncharacterized protein</fullName>
    </submittedName>
</protein>
<reference evidence="2 3" key="2">
    <citation type="submission" date="2024-10" db="EMBL/GenBank/DDBJ databases">
        <authorList>
            <person name="Ryan C."/>
        </authorList>
    </citation>
    <scope>NUCLEOTIDE SEQUENCE [LARGE SCALE GENOMIC DNA]</scope>
</reference>
<reference evidence="3" key="1">
    <citation type="submission" date="2024-06" db="EMBL/GenBank/DDBJ databases">
        <authorList>
            <person name="Ryan C."/>
        </authorList>
    </citation>
    <scope>NUCLEOTIDE SEQUENCE [LARGE SCALE GENOMIC DNA]</scope>
</reference>
<dbReference type="EMBL" id="OZ075113">
    <property type="protein sequence ID" value="CAL5023852.1"/>
    <property type="molecule type" value="Genomic_DNA"/>
</dbReference>
<evidence type="ECO:0000313" key="3">
    <source>
        <dbReference type="Proteomes" id="UP001497457"/>
    </source>
</evidence>
<feature type="region of interest" description="Disordered" evidence="1">
    <location>
        <begin position="75"/>
        <end position="122"/>
    </location>
</feature>
<accession>A0ABC9CPL6</accession>
<dbReference type="AlphaFoldDB" id="A0ABC9CPL6"/>
<keyword evidence="3" id="KW-1185">Reference proteome</keyword>